<keyword evidence="8 10" id="KW-1133">Transmembrane helix</keyword>
<dbReference type="Proteomes" id="UP000321248">
    <property type="component" value="Unassembled WGS sequence"/>
</dbReference>
<evidence type="ECO:0000313" key="12">
    <source>
        <dbReference type="EMBL" id="TXK64992.1"/>
    </source>
</evidence>
<dbReference type="GO" id="GO:0005886">
    <property type="term" value="C:plasma membrane"/>
    <property type="evidence" value="ECO:0007669"/>
    <property type="project" value="UniProtKB-SubCell"/>
</dbReference>
<name>A0A5C8KW22_9GAMM</name>
<evidence type="ECO:0000256" key="3">
    <source>
        <dbReference type="ARBA" id="ARBA00020042"/>
    </source>
</evidence>
<sequence length="140" mass="15448">MRFQAAPGSARAKGMSLIEIIIVIVLIGTVLVVVGQRVFGSQDRANVRLAEVQLQNIGNNIDQFQMDVGRLPNDLDELRNNPGEGRWLGPYVREQDLTDPWNNPIQFQTPGETGRYALISYGADGRPGGESVNADIRFEP</sequence>
<dbReference type="InterPro" id="IPR013545">
    <property type="entry name" value="T2SS_protein-GspG_C"/>
</dbReference>
<dbReference type="NCBIfam" id="TIGR01710">
    <property type="entry name" value="typeII_sec_gspG"/>
    <property type="match status" value="1"/>
</dbReference>
<keyword evidence="7 10" id="KW-0812">Transmembrane</keyword>
<dbReference type="EMBL" id="VRTS01000002">
    <property type="protein sequence ID" value="TXK64992.1"/>
    <property type="molecule type" value="Genomic_DNA"/>
</dbReference>
<feature type="transmembrane region" description="Helical" evidence="10">
    <location>
        <begin position="20"/>
        <end position="39"/>
    </location>
</feature>
<evidence type="ECO:0000256" key="10">
    <source>
        <dbReference type="SAM" id="Phobius"/>
    </source>
</evidence>
<dbReference type="Pfam" id="PF08334">
    <property type="entry name" value="T2SSG"/>
    <property type="match status" value="1"/>
</dbReference>
<dbReference type="InterPro" id="IPR045584">
    <property type="entry name" value="Pilin-like"/>
</dbReference>
<dbReference type="GO" id="GO:0015628">
    <property type="term" value="P:protein secretion by the type II secretion system"/>
    <property type="evidence" value="ECO:0007669"/>
    <property type="project" value="InterPro"/>
</dbReference>
<dbReference type="SUPFAM" id="SSF54523">
    <property type="entry name" value="Pili subunits"/>
    <property type="match status" value="1"/>
</dbReference>
<evidence type="ECO:0000313" key="13">
    <source>
        <dbReference type="Proteomes" id="UP000321248"/>
    </source>
</evidence>
<dbReference type="GO" id="GO:0015627">
    <property type="term" value="C:type II protein secretion system complex"/>
    <property type="evidence" value="ECO:0007669"/>
    <property type="project" value="InterPro"/>
</dbReference>
<dbReference type="AlphaFoldDB" id="A0A5C8KW22"/>
<dbReference type="Gene3D" id="3.30.700.10">
    <property type="entry name" value="Glycoprotein, Type 4 Pilin"/>
    <property type="match status" value="1"/>
</dbReference>
<gene>
    <name evidence="12" type="primary">gspG</name>
    <name evidence="12" type="ORF">FU658_04055</name>
</gene>
<evidence type="ECO:0000256" key="9">
    <source>
        <dbReference type="ARBA" id="ARBA00023136"/>
    </source>
</evidence>
<comment type="subcellular location">
    <subcellularLocation>
        <location evidence="1">Cell inner membrane</location>
        <topology evidence="1">Single-pass membrane protein</topology>
    </subcellularLocation>
</comment>
<comment type="caution">
    <text evidence="12">The sequence shown here is derived from an EMBL/GenBank/DDBJ whole genome shotgun (WGS) entry which is preliminary data.</text>
</comment>
<keyword evidence="13" id="KW-1185">Reference proteome</keyword>
<evidence type="ECO:0000256" key="7">
    <source>
        <dbReference type="ARBA" id="ARBA00022692"/>
    </source>
</evidence>
<feature type="domain" description="Type II secretion system protein GspG C-terminal" evidence="11">
    <location>
        <begin position="37"/>
        <end position="137"/>
    </location>
</feature>
<evidence type="ECO:0000256" key="5">
    <source>
        <dbReference type="ARBA" id="ARBA00022481"/>
    </source>
</evidence>
<reference evidence="12 13" key="1">
    <citation type="submission" date="2019-08" db="EMBL/GenBank/DDBJ databases">
        <authorList>
            <person name="Karlyshev A.V."/>
        </authorList>
    </citation>
    <scope>NUCLEOTIDE SEQUENCE [LARGE SCALE GENOMIC DNA]</scope>
    <source>
        <strain evidence="12 13">Alg18-2.2</strain>
    </source>
</reference>
<evidence type="ECO:0000256" key="1">
    <source>
        <dbReference type="ARBA" id="ARBA00004377"/>
    </source>
</evidence>
<dbReference type="InterPro" id="IPR010054">
    <property type="entry name" value="Type2_sec_GspG"/>
</dbReference>
<evidence type="ECO:0000256" key="8">
    <source>
        <dbReference type="ARBA" id="ARBA00022989"/>
    </source>
</evidence>
<evidence type="ECO:0000256" key="6">
    <source>
        <dbReference type="ARBA" id="ARBA00022519"/>
    </source>
</evidence>
<accession>A0A5C8KW22</accession>
<dbReference type="InterPro" id="IPR000983">
    <property type="entry name" value="Bac_GSPG_pilin"/>
</dbReference>
<comment type="similarity">
    <text evidence="2">Belongs to the GSP G family.</text>
</comment>
<dbReference type="InterPro" id="IPR012902">
    <property type="entry name" value="N_methyl_site"/>
</dbReference>
<keyword evidence="6" id="KW-0997">Cell inner membrane</keyword>
<dbReference type="OrthoDB" id="9795612at2"/>
<evidence type="ECO:0000259" key="11">
    <source>
        <dbReference type="Pfam" id="PF08334"/>
    </source>
</evidence>
<organism evidence="12 13">
    <name type="scientific">Alkalisalibacterium limincola</name>
    <dbReference type="NCBI Taxonomy" id="2699169"/>
    <lineage>
        <taxon>Bacteria</taxon>
        <taxon>Pseudomonadati</taxon>
        <taxon>Pseudomonadota</taxon>
        <taxon>Gammaproteobacteria</taxon>
        <taxon>Lysobacterales</taxon>
        <taxon>Lysobacteraceae</taxon>
        <taxon>Alkalisalibacterium</taxon>
    </lineage>
</organism>
<keyword evidence="9 10" id="KW-0472">Membrane</keyword>
<dbReference type="PROSITE" id="PS00409">
    <property type="entry name" value="PROKAR_NTER_METHYL"/>
    <property type="match status" value="1"/>
</dbReference>
<proteinExistence type="inferred from homology"/>
<keyword evidence="4" id="KW-1003">Cell membrane</keyword>
<dbReference type="NCBIfam" id="TIGR02532">
    <property type="entry name" value="IV_pilin_GFxxxE"/>
    <property type="match status" value="1"/>
</dbReference>
<keyword evidence="5" id="KW-0488">Methylation</keyword>
<dbReference type="PRINTS" id="PR00813">
    <property type="entry name" value="BCTERIALGSPG"/>
</dbReference>
<evidence type="ECO:0000256" key="2">
    <source>
        <dbReference type="ARBA" id="ARBA00009984"/>
    </source>
</evidence>
<protein>
    <recommendedName>
        <fullName evidence="3">Type II secretion system core protein G</fullName>
    </recommendedName>
</protein>
<evidence type="ECO:0000256" key="4">
    <source>
        <dbReference type="ARBA" id="ARBA00022475"/>
    </source>
</evidence>